<dbReference type="PANTHER" id="PTHR36834:SF1">
    <property type="entry name" value="INTEGRAL MEMBRANE PROTEIN"/>
    <property type="match status" value="1"/>
</dbReference>
<gene>
    <name evidence="8" type="ORF">ACFQ22_10955</name>
</gene>
<evidence type="ECO:0000259" key="7">
    <source>
        <dbReference type="Pfam" id="PF06271"/>
    </source>
</evidence>
<dbReference type="PANTHER" id="PTHR36834">
    <property type="entry name" value="MEMBRANE PROTEIN-RELATED"/>
    <property type="match status" value="1"/>
</dbReference>
<feature type="transmembrane region" description="Helical" evidence="5">
    <location>
        <begin position="7"/>
        <end position="28"/>
    </location>
</feature>
<keyword evidence="9" id="KW-1185">Reference proteome</keyword>
<evidence type="ECO:0000256" key="2">
    <source>
        <dbReference type="ARBA" id="ARBA00022692"/>
    </source>
</evidence>
<feature type="transmembrane region" description="Helical" evidence="5">
    <location>
        <begin position="285"/>
        <end position="306"/>
    </location>
</feature>
<feature type="transmembrane region" description="Helical" evidence="5">
    <location>
        <begin position="218"/>
        <end position="240"/>
    </location>
</feature>
<name>A0ABW3PIH3_9LACO</name>
<evidence type="ECO:0000256" key="1">
    <source>
        <dbReference type="ARBA" id="ARBA00004141"/>
    </source>
</evidence>
<evidence type="ECO:0000256" key="5">
    <source>
        <dbReference type="SAM" id="Phobius"/>
    </source>
</evidence>
<protein>
    <submittedName>
        <fullName evidence="8">VanZ family protein</fullName>
    </submittedName>
</protein>
<reference evidence="9" key="1">
    <citation type="journal article" date="2019" name="Int. J. Syst. Evol. Microbiol.">
        <title>The Global Catalogue of Microorganisms (GCM) 10K type strain sequencing project: providing services to taxonomists for standard genome sequencing and annotation.</title>
        <authorList>
            <consortium name="The Broad Institute Genomics Platform"/>
            <consortium name="The Broad Institute Genome Sequencing Center for Infectious Disease"/>
            <person name="Wu L."/>
            <person name="Ma J."/>
        </authorList>
    </citation>
    <scope>NUCLEOTIDE SEQUENCE [LARGE SCALE GENOMIC DNA]</scope>
    <source>
        <strain evidence="9">CCUG 71848</strain>
    </source>
</reference>
<keyword evidence="2 5" id="KW-0812">Transmembrane</keyword>
<feature type="transmembrane region" description="Helical" evidence="5">
    <location>
        <begin position="326"/>
        <end position="346"/>
    </location>
</feature>
<keyword evidence="4 5" id="KW-0472">Membrane</keyword>
<dbReference type="InterPro" id="IPR021192">
    <property type="entry name" value="UCP031578_Vanz/RDD"/>
</dbReference>
<dbReference type="Proteomes" id="UP001597156">
    <property type="component" value="Unassembled WGS sequence"/>
</dbReference>
<dbReference type="InterPro" id="IPR006976">
    <property type="entry name" value="VanZ-like"/>
</dbReference>
<comment type="subcellular location">
    <subcellularLocation>
        <location evidence="1">Membrane</location>
        <topology evidence="1">Multi-pass membrane protein</topology>
    </subcellularLocation>
</comment>
<evidence type="ECO:0000256" key="3">
    <source>
        <dbReference type="ARBA" id="ARBA00022989"/>
    </source>
</evidence>
<dbReference type="PIRSF" id="PIRSF031578">
    <property type="entry name" value="Uncharacterised_Vanz_RDD-cont"/>
    <property type="match status" value="1"/>
</dbReference>
<evidence type="ECO:0000313" key="9">
    <source>
        <dbReference type="Proteomes" id="UP001597156"/>
    </source>
</evidence>
<feature type="transmembrane region" description="Helical" evidence="5">
    <location>
        <begin position="174"/>
        <end position="191"/>
    </location>
</feature>
<evidence type="ECO:0000259" key="6">
    <source>
        <dbReference type="Pfam" id="PF04892"/>
    </source>
</evidence>
<feature type="transmembrane region" description="Helical" evidence="5">
    <location>
        <begin position="111"/>
        <end position="132"/>
    </location>
</feature>
<dbReference type="RefSeq" id="WP_121976935.1">
    <property type="nucleotide sequence ID" value="NZ_JBHTLH010000039.1"/>
</dbReference>
<dbReference type="InterPro" id="IPR010432">
    <property type="entry name" value="RDD"/>
</dbReference>
<feature type="domain" description="VanZ-like" evidence="6">
    <location>
        <begin position="48"/>
        <end position="191"/>
    </location>
</feature>
<evidence type="ECO:0000256" key="4">
    <source>
        <dbReference type="ARBA" id="ARBA00023136"/>
    </source>
</evidence>
<feature type="transmembrane region" description="Helical" evidence="5">
    <location>
        <begin position="139"/>
        <end position="162"/>
    </location>
</feature>
<sequence length="376" mass="43565">MSQYINVIYTAVFFFPFLALLLTLPILLVNYHRYGALPKWNIFVLYTFVFYMLCAYFLTILPLPSRSFVAHLTTPTHNFVPLMFITDFIKYNPFSLFHPGTWLAALKAPTVIQPAFNILLTVPFGFYLHYYFQRSWQQTLLLSFCLSLFFEMTQYTGLYGFYPRPYRLFDVDDLLLNTTGGLLGYWITNWLRRILPSPQKDQAHALSRNRSISGLRRLTALAIDWLLIIFVSSLISIILQSNNDDWTTTLMAWFILIIIPEIFFQRSIGMQLVRIRVTNKFGHRAGWYQVIIRNLFSYGIIGGTFYATIKLLDLTGTAPQSQLSLIHWGILATTLVLLLIVVDLLIDSFASRHRLFFEHLSGTDTKSRADQLVNSK</sequence>
<comment type="caution">
    <text evidence="8">The sequence shown here is derived from an EMBL/GenBank/DDBJ whole genome shotgun (WGS) entry which is preliminary data.</text>
</comment>
<feature type="domain" description="RDD" evidence="7">
    <location>
        <begin position="216"/>
        <end position="349"/>
    </location>
</feature>
<accession>A0ABW3PIH3</accession>
<evidence type="ECO:0000313" key="8">
    <source>
        <dbReference type="EMBL" id="MFD1125868.1"/>
    </source>
</evidence>
<feature type="transmembrane region" description="Helical" evidence="5">
    <location>
        <begin position="68"/>
        <end position="91"/>
    </location>
</feature>
<feature type="transmembrane region" description="Helical" evidence="5">
    <location>
        <begin position="246"/>
        <end position="264"/>
    </location>
</feature>
<dbReference type="Pfam" id="PF04892">
    <property type="entry name" value="VanZ"/>
    <property type="match status" value="1"/>
</dbReference>
<dbReference type="EMBL" id="JBHTLH010000039">
    <property type="protein sequence ID" value="MFD1125868.1"/>
    <property type="molecule type" value="Genomic_DNA"/>
</dbReference>
<organism evidence="8 9">
    <name type="scientific">Lentilactobacillus raoultii</name>
    <dbReference type="NCBI Taxonomy" id="1987503"/>
    <lineage>
        <taxon>Bacteria</taxon>
        <taxon>Bacillati</taxon>
        <taxon>Bacillota</taxon>
        <taxon>Bacilli</taxon>
        <taxon>Lactobacillales</taxon>
        <taxon>Lactobacillaceae</taxon>
        <taxon>Lentilactobacillus</taxon>
    </lineage>
</organism>
<dbReference type="Pfam" id="PF06271">
    <property type="entry name" value="RDD"/>
    <property type="match status" value="1"/>
</dbReference>
<keyword evidence="3 5" id="KW-1133">Transmembrane helix</keyword>
<feature type="transmembrane region" description="Helical" evidence="5">
    <location>
        <begin position="40"/>
        <end position="61"/>
    </location>
</feature>
<proteinExistence type="predicted"/>
<dbReference type="InterPro" id="IPR053150">
    <property type="entry name" value="Teicoplanin_resist-assoc"/>
</dbReference>